<dbReference type="EMBL" id="JAVRRA010016478">
    <property type="protein sequence ID" value="KAK5201826.1"/>
    <property type="molecule type" value="Genomic_DNA"/>
</dbReference>
<dbReference type="PANTHER" id="PTHR45589">
    <property type="entry name" value="WD REPEAT DOMAIN 62, ISOFORM G"/>
    <property type="match status" value="1"/>
</dbReference>
<organism evidence="3 4">
    <name type="scientific">Cryomyces antarcticus</name>
    <dbReference type="NCBI Taxonomy" id="329879"/>
    <lineage>
        <taxon>Eukaryota</taxon>
        <taxon>Fungi</taxon>
        <taxon>Dikarya</taxon>
        <taxon>Ascomycota</taxon>
        <taxon>Pezizomycotina</taxon>
        <taxon>Dothideomycetes</taxon>
        <taxon>Dothideomycetes incertae sedis</taxon>
        <taxon>Cryomyces</taxon>
    </lineage>
</organism>
<gene>
    <name evidence="3" type="ORF">LTR16_001325</name>
</gene>
<evidence type="ECO:0008006" key="5">
    <source>
        <dbReference type="Google" id="ProtNLM"/>
    </source>
</evidence>
<dbReference type="InterPro" id="IPR052779">
    <property type="entry name" value="WDR62"/>
</dbReference>
<dbReference type="PROSITE" id="PS50082">
    <property type="entry name" value="WD_REPEATS_2"/>
    <property type="match status" value="1"/>
</dbReference>
<evidence type="ECO:0000313" key="3">
    <source>
        <dbReference type="EMBL" id="KAK5201826.1"/>
    </source>
</evidence>
<dbReference type="InterPro" id="IPR001680">
    <property type="entry name" value="WD40_rpt"/>
</dbReference>
<keyword evidence="1" id="KW-0853">WD repeat</keyword>
<protein>
    <recommendedName>
        <fullName evidence="5">WD40 repeat-like protein</fullName>
    </recommendedName>
</protein>
<dbReference type="InterPro" id="IPR015943">
    <property type="entry name" value="WD40/YVTN_repeat-like_dom_sf"/>
</dbReference>
<dbReference type="Gene3D" id="2.130.10.10">
    <property type="entry name" value="YVTN repeat-like/Quinoprotein amine dehydrogenase"/>
    <property type="match status" value="3"/>
</dbReference>
<dbReference type="SUPFAM" id="SSF50978">
    <property type="entry name" value="WD40 repeat-like"/>
    <property type="match status" value="2"/>
</dbReference>
<reference evidence="3 4" key="1">
    <citation type="submission" date="2023-08" db="EMBL/GenBank/DDBJ databases">
        <title>Black Yeasts Isolated from many extreme environments.</title>
        <authorList>
            <person name="Coleine C."/>
            <person name="Stajich J.E."/>
            <person name="Selbmann L."/>
        </authorList>
    </citation>
    <scope>NUCLEOTIDE SEQUENCE [LARGE SCALE GENOMIC DNA]</scope>
    <source>
        <strain evidence="3 4">CCFEE 536</strain>
    </source>
</reference>
<dbReference type="PANTHER" id="PTHR45589:SF1">
    <property type="entry name" value="WD REPEAT DOMAIN 62, ISOFORM G"/>
    <property type="match status" value="1"/>
</dbReference>
<sequence length="853" mass="91707">MSEHTFGVQCVTFSPDSQYLASLGTVNDGFLYIWRVNGRTGCASLYASNKCTSTVKQMAWMGTSVITVGTRHVKIWRVDDHESSTALRSADAIQGLGTPAHKALPGRNCLLGPLLESTFTSVTAVSFTKAVVCSDMGDVCLLDDSDAIPRFVKVAEAGFRVTAANLSNDFLHVAGHGGAWKMFSLAQLLAPRVSSPSPTPTSSGSSQSPPQAYREMYVVAMAPLNDLLVTLDSQHGIQVLKSPQSDDESSPQEVIQQLPAHKDAVLGVKSLSLPNYFKASFYTWSAGGIVLFWSLDGTCNGRVTIPMEQSTYDDDVANELKTVQAMSDENHVTVVSGDKYGVLRVLDGSTGQTDFVIKAHANEITDVAVHHNHDTTLIVSAGRDRTVQVFRQTADTWDLVQTLDEHVGAVTGLLFVKNATRLLSCSSDRTVVVREAVSRDVEGTHFTAFLIVRTITLKSTPIVMAPSQHDDILLVSTIDRHVHTYDMSSGRAIASFKVSDSEGGDAVVMSALLQMPSRGSSVLAGVSSTDKSIRLYSEDGCLLSRDWGHTEGVTDIALVLSDTEADGKPATRHLVTVAADGTIFIWDTSAKRSRSTELSRVTDALLDSTITEVAATNGPPLRKVLSQSELARLLRPTDGNVASPATPTETHSPRLRKKASRLSVAQTSKLDLSSMASRRRSIISPSPASVEPANRRATRHRTPSPSPSNSRNIKQSSAHRPAYDTHRAKSTGNVNGSSEFGSLGASTEQVCRTLRAYRKKLSTSSDSLTPEATRELERELGLTAKTIGEKMAKSKGIDEAVMARLLEQFSGKLAGMLDEKIEGIVKREVRRSGEGFGISAGEAKDVDAGASQT</sequence>
<evidence type="ECO:0000256" key="2">
    <source>
        <dbReference type="SAM" id="MobiDB-lite"/>
    </source>
</evidence>
<dbReference type="InterPro" id="IPR036322">
    <property type="entry name" value="WD40_repeat_dom_sf"/>
</dbReference>
<evidence type="ECO:0000313" key="4">
    <source>
        <dbReference type="Proteomes" id="UP001357485"/>
    </source>
</evidence>
<dbReference type="Proteomes" id="UP001357485">
    <property type="component" value="Unassembled WGS sequence"/>
</dbReference>
<name>A0ABR0LQD6_9PEZI</name>
<feature type="repeat" description="WD" evidence="1">
    <location>
        <begin position="569"/>
        <end position="596"/>
    </location>
</feature>
<dbReference type="SMART" id="SM00320">
    <property type="entry name" value="WD40"/>
    <property type="match status" value="6"/>
</dbReference>
<keyword evidence="4" id="KW-1185">Reference proteome</keyword>
<evidence type="ECO:0000256" key="1">
    <source>
        <dbReference type="PROSITE-ProRule" id="PRU00221"/>
    </source>
</evidence>
<proteinExistence type="predicted"/>
<feature type="region of interest" description="Disordered" evidence="2">
    <location>
        <begin position="635"/>
        <end position="745"/>
    </location>
</feature>
<feature type="compositionally biased region" description="Polar residues" evidence="2">
    <location>
        <begin position="730"/>
        <end position="745"/>
    </location>
</feature>
<accession>A0ABR0LQD6</accession>
<comment type="caution">
    <text evidence="3">The sequence shown here is derived from an EMBL/GenBank/DDBJ whole genome shotgun (WGS) entry which is preliminary data.</text>
</comment>
<dbReference type="Pfam" id="PF00400">
    <property type="entry name" value="WD40"/>
    <property type="match status" value="4"/>
</dbReference>